<dbReference type="RefSeq" id="WP_349656128.1">
    <property type="nucleotide sequence ID" value="NZ_CP144460.1"/>
</dbReference>
<feature type="domain" description="HTH tetR-type" evidence="6">
    <location>
        <begin position="112"/>
        <end position="172"/>
    </location>
</feature>
<proteinExistence type="predicted"/>
<organism evidence="7">
    <name type="scientific">Xanthomonas sp. 10-10</name>
    <dbReference type="NCBI Taxonomy" id="3115848"/>
    <lineage>
        <taxon>Bacteria</taxon>
        <taxon>Pseudomonadati</taxon>
        <taxon>Pseudomonadota</taxon>
        <taxon>Gammaproteobacteria</taxon>
        <taxon>Lysobacterales</taxon>
        <taxon>Lysobacteraceae</taxon>
        <taxon>Xanthomonas</taxon>
    </lineage>
</organism>
<dbReference type="InterPro" id="IPR039536">
    <property type="entry name" value="TetR_C_Proteobacteria"/>
</dbReference>
<keyword evidence="3" id="KW-0804">Transcription</keyword>
<dbReference type="InterPro" id="IPR009057">
    <property type="entry name" value="Homeodomain-like_sf"/>
</dbReference>
<dbReference type="GO" id="GO:0000976">
    <property type="term" value="F:transcription cis-regulatory region binding"/>
    <property type="evidence" value="ECO:0007669"/>
    <property type="project" value="TreeGrafter"/>
</dbReference>
<accession>A0AAU7P6Z6</accession>
<evidence type="ECO:0000256" key="5">
    <source>
        <dbReference type="SAM" id="MobiDB-lite"/>
    </source>
</evidence>
<keyword evidence="1" id="KW-0805">Transcription regulation</keyword>
<feature type="DNA-binding region" description="H-T-H motif" evidence="4">
    <location>
        <begin position="135"/>
        <end position="154"/>
    </location>
</feature>
<keyword evidence="2 4" id="KW-0238">DNA-binding</keyword>
<sequence>MAEHAMRMSGKAVTRPAGVQDSDLAAGTAELQGGGKTCKAAADDDDVIHRIGTELKERGTCVARRRSKDLLSPRLALFGTGEYPKYRIRILSRTQITVAQNSRSRRGRPTNAALGQTIVDAAYALFVELGFQATTLDKVAQRAKISKLSIYRHFESKEALFSAAIADRCHQFAPQMFSESLDGSVEDQLMAVGSSLLRTLLSPDVRSVEAMVMADKTNQQSLSRLHYEGGPAYVIAQIEALLRQLHERAMLDVPDPHGSARLFAALFKGADLLIIARFDAPRAEDSKEIESYCRSAVALFIAAHGGKNHAPG</sequence>
<evidence type="ECO:0000313" key="7">
    <source>
        <dbReference type="EMBL" id="XBS37429.1"/>
    </source>
</evidence>
<dbReference type="PANTHER" id="PTHR30055:SF146">
    <property type="entry name" value="HTH-TYPE TRANSCRIPTIONAL DUAL REGULATOR CECR"/>
    <property type="match status" value="1"/>
</dbReference>
<dbReference type="AlphaFoldDB" id="A0AAU7P6Z6"/>
<name>A0AAU7P6Z6_9XANT</name>
<dbReference type="PANTHER" id="PTHR30055">
    <property type="entry name" value="HTH-TYPE TRANSCRIPTIONAL REGULATOR RUTR"/>
    <property type="match status" value="1"/>
</dbReference>
<dbReference type="InterPro" id="IPR001647">
    <property type="entry name" value="HTH_TetR"/>
</dbReference>
<dbReference type="Pfam" id="PF14246">
    <property type="entry name" value="TetR_C_7"/>
    <property type="match status" value="1"/>
</dbReference>
<dbReference type="InterPro" id="IPR050109">
    <property type="entry name" value="HTH-type_TetR-like_transc_reg"/>
</dbReference>
<feature type="region of interest" description="Disordered" evidence="5">
    <location>
        <begin position="1"/>
        <end position="21"/>
    </location>
</feature>
<dbReference type="PRINTS" id="PR00455">
    <property type="entry name" value="HTHTETR"/>
</dbReference>
<reference evidence="7" key="1">
    <citation type="submission" date="2024-02" db="EMBL/GenBank/DDBJ databases">
        <title>Complete genome sequence of Xanthomonas sp. 10-10.</title>
        <authorList>
            <person name="Biessy A."/>
            <person name="Ciotola M."/>
            <person name="Cadieux M."/>
            <person name="Soufiane B."/>
            <person name="Laforest M."/>
            <person name="Filion M."/>
        </authorList>
    </citation>
    <scope>NUCLEOTIDE SEQUENCE</scope>
    <source>
        <strain evidence="7">10-10</strain>
    </source>
</reference>
<dbReference type="Pfam" id="PF00440">
    <property type="entry name" value="TetR_N"/>
    <property type="match status" value="1"/>
</dbReference>
<dbReference type="GO" id="GO:0003700">
    <property type="term" value="F:DNA-binding transcription factor activity"/>
    <property type="evidence" value="ECO:0007669"/>
    <property type="project" value="TreeGrafter"/>
</dbReference>
<evidence type="ECO:0000256" key="3">
    <source>
        <dbReference type="ARBA" id="ARBA00023163"/>
    </source>
</evidence>
<evidence type="ECO:0000256" key="1">
    <source>
        <dbReference type="ARBA" id="ARBA00023015"/>
    </source>
</evidence>
<protein>
    <submittedName>
        <fullName evidence="7">TetR/AcrR family transcriptional regulator</fullName>
    </submittedName>
</protein>
<dbReference type="SUPFAM" id="SSF46689">
    <property type="entry name" value="Homeodomain-like"/>
    <property type="match status" value="1"/>
</dbReference>
<dbReference type="EMBL" id="CP144460">
    <property type="protein sequence ID" value="XBS37429.1"/>
    <property type="molecule type" value="Genomic_DNA"/>
</dbReference>
<dbReference type="Gene3D" id="1.10.357.10">
    <property type="entry name" value="Tetracycline Repressor, domain 2"/>
    <property type="match status" value="1"/>
</dbReference>
<dbReference type="FunFam" id="1.10.10.60:FF:000141">
    <property type="entry name" value="TetR family transcriptional regulator"/>
    <property type="match status" value="1"/>
</dbReference>
<evidence type="ECO:0000256" key="4">
    <source>
        <dbReference type="PROSITE-ProRule" id="PRU00335"/>
    </source>
</evidence>
<evidence type="ECO:0000256" key="2">
    <source>
        <dbReference type="ARBA" id="ARBA00023125"/>
    </source>
</evidence>
<dbReference type="PROSITE" id="PS50977">
    <property type="entry name" value="HTH_TETR_2"/>
    <property type="match status" value="1"/>
</dbReference>
<gene>
    <name evidence="7" type="ORF">VZ068_18660</name>
</gene>
<evidence type="ECO:0000259" key="6">
    <source>
        <dbReference type="PROSITE" id="PS50977"/>
    </source>
</evidence>